<dbReference type="OrthoDB" id="5196541at2"/>
<dbReference type="EMBL" id="VFPU01000001">
    <property type="protein sequence ID" value="TQM97540.1"/>
    <property type="molecule type" value="Genomic_DNA"/>
</dbReference>
<sequence>MSSSRPRVLVVRHEDECPVAGIESWLADVGVGCDVLPAYQGLPVPAELVDHDGLVVLGGHMGADDDADNPWLAPTRSLVAASARAGRPVLGVCLGHQLSAVALGGRVTRNPHGGTRALLPFGATDEGLTDALTSALPAGSPVVHWNDDVVVELPPSAVALATAPDGTVQAARFGERAWGVQFHPEVDLAVVRGWADGSHPVEEQAALGQLEARLSELQQPWAALVRRFGEIVSAAGLEVSAAVR</sequence>
<dbReference type="Gene3D" id="3.40.50.880">
    <property type="match status" value="1"/>
</dbReference>
<keyword evidence="3" id="KW-1185">Reference proteome</keyword>
<dbReference type="AlphaFoldDB" id="A0A543KR59"/>
<dbReference type="InterPro" id="IPR044992">
    <property type="entry name" value="ChyE-like"/>
</dbReference>
<dbReference type="RefSeq" id="WP_141819174.1">
    <property type="nucleotide sequence ID" value="NZ_BAAAIL010000002.1"/>
</dbReference>
<feature type="domain" description="Glutamine amidotransferase" evidence="1">
    <location>
        <begin position="26"/>
        <end position="188"/>
    </location>
</feature>
<gene>
    <name evidence="2" type="ORF">FB476_2453</name>
</gene>
<dbReference type="PANTHER" id="PTHR42695">
    <property type="entry name" value="GLUTAMINE AMIDOTRANSFERASE YLR126C-RELATED"/>
    <property type="match status" value="1"/>
</dbReference>
<comment type="caution">
    <text evidence="2">The sequence shown here is derived from an EMBL/GenBank/DDBJ whole genome shotgun (WGS) entry which is preliminary data.</text>
</comment>
<accession>A0A543KR59</accession>
<dbReference type="Proteomes" id="UP000315133">
    <property type="component" value="Unassembled WGS sequence"/>
</dbReference>
<dbReference type="SUPFAM" id="SSF52317">
    <property type="entry name" value="Class I glutamine amidotransferase-like"/>
    <property type="match status" value="1"/>
</dbReference>
<dbReference type="CDD" id="cd01741">
    <property type="entry name" value="GATase1_1"/>
    <property type="match status" value="1"/>
</dbReference>
<evidence type="ECO:0000313" key="3">
    <source>
        <dbReference type="Proteomes" id="UP000315133"/>
    </source>
</evidence>
<evidence type="ECO:0000313" key="2">
    <source>
        <dbReference type="EMBL" id="TQM97540.1"/>
    </source>
</evidence>
<name>A0A543KR59_9MICO</name>
<organism evidence="2 3">
    <name type="scientific">Ornithinimicrobium humiphilum</name>
    <dbReference type="NCBI Taxonomy" id="125288"/>
    <lineage>
        <taxon>Bacteria</taxon>
        <taxon>Bacillati</taxon>
        <taxon>Actinomycetota</taxon>
        <taxon>Actinomycetes</taxon>
        <taxon>Micrococcales</taxon>
        <taxon>Ornithinimicrobiaceae</taxon>
        <taxon>Ornithinimicrobium</taxon>
    </lineage>
</organism>
<dbReference type="InterPro" id="IPR017926">
    <property type="entry name" value="GATASE"/>
</dbReference>
<dbReference type="PANTHER" id="PTHR42695:SF5">
    <property type="entry name" value="GLUTAMINE AMIDOTRANSFERASE YLR126C-RELATED"/>
    <property type="match status" value="1"/>
</dbReference>
<dbReference type="PROSITE" id="PS51273">
    <property type="entry name" value="GATASE_TYPE_1"/>
    <property type="match status" value="1"/>
</dbReference>
<reference evidence="2 3" key="1">
    <citation type="submission" date="2019-06" db="EMBL/GenBank/DDBJ databases">
        <title>Sequencing the genomes of 1000 actinobacteria strains.</title>
        <authorList>
            <person name="Klenk H.-P."/>
        </authorList>
    </citation>
    <scope>NUCLEOTIDE SEQUENCE [LARGE SCALE GENOMIC DNA]</scope>
    <source>
        <strain evidence="2 3">DSM 12362</strain>
    </source>
</reference>
<dbReference type="InterPro" id="IPR029062">
    <property type="entry name" value="Class_I_gatase-like"/>
</dbReference>
<proteinExistence type="predicted"/>
<evidence type="ECO:0000259" key="1">
    <source>
        <dbReference type="Pfam" id="PF00117"/>
    </source>
</evidence>
<dbReference type="Pfam" id="PF00117">
    <property type="entry name" value="GATase"/>
    <property type="match status" value="1"/>
</dbReference>
<protein>
    <submittedName>
        <fullName evidence="2">GMP synthase (Glutamine-hydrolysing)</fullName>
    </submittedName>
</protein>
<dbReference type="GO" id="GO:0005829">
    <property type="term" value="C:cytosol"/>
    <property type="evidence" value="ECO:0007669"/>
    <property type="project" value="TreeGrafter"/>
</dbReference>